<reference evidence="2 3" key="1">
    <citation type="submission" date="2017-06" db="EMBL/GenBank/DDBJ databases">
        <authorList>
            <person name="Kim H.J."/>
            <person name="Triplett B.A."/>
        </authorList>
    </citation>
    <scope>NUCLEOTIDE SEQUENCE [LARGE SCALE GENOMIC DNA]</scope>
    <source>
        <strain evidence="2 3">DSM 14713</strain>
    </source>
</reference>
<evidence type="ECO:0000313" key="3">
    <source>
        <dbReference type="Proteomes" id="UP000217289"/>
    </source>
</evidence>
<evidence type="ECO:0000313" key="2">
    <source>
        <dbReference type="EMBL" id="ATB29210.1"/>
    </source>
</evidence>
<name>A0A250IDD1_9BACT</name>
<keyword evidence="3" id="KW-1185">Reference proteome</keyword>
<feature type="compositionally biased region" description="Low complexity" evidence="1">
    <location>
        <begin position="54"/>
        <end position="84"/>
    </location>
</feature>
<sequence length="1355" mass="139776">MAIDKTGGSKPQIQRQPEPKPAVAPTRQNTAAGTPATPARNQVRPQGTADGFDRGAAPSSAQRSQQQARLGSTTATAQTPAPTADQNRNVLDKLGLTAEDLQKAGSAALPHLQRAAESVVQGRPEEALGHLRSAAFASPEVAQKAIKGLAQNLPAGPARTLLTNDAVVKELVTNGDLQASLGKLIQNPADTTALRELVSNDSARNAVLGALGNDPTVKAQLERVGLTPQDLVDVGAAAPHVLDAIEKIKAGDVKGGLEAIQGAVEAAPGLAAKIGEKIVNALPQEVKAQFQKLGITEEQLRSAGPALPHLYSAADAASKGNWGEAFNSLKEAAIAAPDLTQQALKGLAQQLPNELGAVKSLLTNDNFLKEVVNNRDLHDQVGKLFNADTRLEGLRGLLENGSARDAALTAIGNDPTVKAQLERVGLTPQDLVEAGAAAPKLLEAFEKIKAGDVKGGLEAIQGAVEAAPGLAAKIGNKVVDALPQGVKDQIAKLGITEQQLRSAGPALPHLYSAADAASKGNWGEAFNSLKEAAIAAPDLTQQALKGLAQQLPNELGAVKTLLTDDNFLKEVVNNRDLHDQVGKLFNADTRLEGLRGLLENDSARDAALTAIGNDPTVKAQLERVGLTPQDLVEVGAAAPKLLEAFEKIKAGDVKGGLEAIQGAVEAAPGLAAKIGNKVVDALPQGVKDQFAKLGITEEQLRSAGPALPHLYSAADAASKGNWGEAFNSLKEAAIAAPDLTQQALKGLAQQLPNEMGTLKSLLTNDNFLKEVVTNRDLHDQVGKLFNADTRLEGLRGLLGNDAARDAALSAVGNDPAVKELLGKAGLTPQDLVEAGAAAPHLFDAVQAFTSGDPTKGIEALGKAAEAAPQLLDKIGQKVVGMLPEGLRNSISELGITPSELLQAGQALPDLLRAGQALGTGDFQTALSSLRDAAGKIPPSIIEKAITTTAGKLPAEGMTGIARSLLTDPAFVHELVTNEALHDSFTKMMSGDLVAGTKEILGNEKLREAAGNALAQNSFVMDKLRPFGIQSGADIAALGGTVFDVMEAGQQFAEGKPGDALRTLGQALGEVPADLRGRMVGALADKLHVPDWARDTLTSVASLLGNETVGKALGDAFHALQNGDIPGFLSGIATTGKAIVETAPEAAKAFLNSLSKIPGSIGRLFSDRDLNAAMVDSGAATNLFEAAEKLGRGDIGGAMGEIAEAGGALLGQGEHFSIAGQELPFGSQGIENLTRMFGRFVDALPEQLKDKITEASARFAARAGLKSIPILGNIASGVSAVGSAKDLWDAIQAEPKDALNIALAAGQLGLDVAGVFPGLNSITGPLQIVLGTAQVIKGASDLIGDMSEFQRSLVGA</sequence>
<dbReference type="Proteomes" id="UP000217289">
    <property type="component" value="Chromosome"/>
</dbReference>
<dbReference type="EMBL" id="CP022163">
    <property type="protein sequence ID" value="ATB29210.1"/>
    <property type="molecule type" value="Genomic_DNA"/>
</dbReference>
<evidence type="ECO:0000256" key="1">
    <source>
        <dbReference type="SAM" id="MobiDB-lite"/>
    </source>
</evidence>
<proteinExistence type="predicted"/>
<dbReference type="RefSeq" id="WP_095977807.1">
    <property type="nucleotide sequence ID" value="NZ_CP022163.1"/>
</dbReference>
<accession>A0A250IDD1</accession>
<organism evidence="2 3">
    <name type="scientific">Melittangium boletus DSM 14713</name>
    <dbReference type="NCBI Taxonomy" id="1294270"/>
    <lineage>
        <taxon>Bacteria</taxon>
        <taxon>Pseudomonadati</taxon>
        <taxon>Myxococcota</taxon>
        <taxon>Myxococcia</taxon>
        <taxon>Myxococcales</taxon>
        <taxon>Cystobacterineae</taxon>
        <taxon>Archangiaceae</taxon>
        <taxon>Melittangium</taxon>
    </lineage>
</organism>
<gene>
    <name evidence="2" type="ORF">MEBOL_002659</name>
</gene>
<dbReference type="OrthoDB" id="5476855at2"/>
<protein>
    <submittedName>
        <fullName evidence="2">Uncharacterized protein</fullName>
    </submittedName>
</protein>
<dbReference type="KEGG" id="mbd:MEBOL_002659"/>
<feature type="region of interest" description="Disordered" evidence="1">
    <location>
        <begin position="1"/>
        <end position="87"/>
    </location>
</feature>